<keyword evidence="2" id="KW-0863">Zinc-finger</keyword>
<keyword evidence="8" id="KW-1185">Reference proteome</keyword>
<sequence>MESKLTNLKQWKNASLYEWRPFESQDLATLLTNCRVSTSANGSCYSVLGTSSGRVFVFNKEWNAVYSFTAIENGDIQLLKFVESGGILVIVGNDHNGRVLLQFWRIVLEHRKKSRPYKCVYEHSIHNISKPPHPATVLCVSNDLRTVFCGFSNGLLIAIYGNFLKDLGSQQRVLLKITEPITNFLLTTDITAIVTTFSSSYSLHLPSLKLSPLEFKGVGLNCCSRFSKDKFILSYKESLYVIDCFGRVSGRIKTPVSITQLGTCFGDVYILGTSKSDTEGANNEMSVLLLDIENKLIKLDSHLPTISCFLSQRKGTFVAVDQQKTLRITIKRNHKDVYDSLADNNQVDLAYFLAHYLREDKRLLQTFALRCGQVKLKEKKFVEAVDYFICAIPRANSVDIADALLHENQSAELVRYLEQLLCKNCATEDDIKMLLYLVIELNELDLLRKYISNKMFPSTAVVIPILFEFQLYQELELLAITYNLSKLMAETLMLKESYTQLFDYLVHCSPLVIAQIIKKYGYSLLQLTEDAFSDFLFKLLTNRQLFIQSHNCSDDSISFVDLQRIFCFRKHNLLDLLRKLKSSESMTEDYEGLYNHVLLESFIIQYCKSPDRSLEEQAVSVIRNHNSTLDVTSFGLLMRGIGWTKAMRALSLKTDYALPSPNTIVEYFENYGTLKLDDIQSADDSLSTLEQLVSVITEETKPVILTLAERCLSEYRISLDKVIHVLEKCSFLSLCDVTSLCTKWISHFNEVINENEVATKKLQAETEHLQEEIEHMTEADKLCDICGTPLKYSFSAYSCKHIVHAFCGQAEQCPTCGHGMLENENDFSTDPDMFYELLETTKQKDSFLAQSLSRNCLI</sequence>
<dbReference type="GO" id="GO:0048284">
    <property type="term" value="P:organelle fusion"/>
    <property type="evidence" value="ECO:0000318"/>
    <property type="project" value="GO_Central"/>
</dbReference>
<dbReference type="GO" id="GO:0005768">
    <property type="term" value="C:endosome"/>
    <property type="evidence" value="ECO:0000318"/>
    <property type="project" value="GO_Central"/>
</dbReference>
<evidence type="ECO:0000259" key="5">
    <source>
        <dbReference type="Pfam" id="PF17122"/>
    </source>
</evidence>
<evidence type="ECO:0000256" key="1">
    <source>
        <dbReference type="ARBA" id="ARBA00022723"/>
    </source>
</evidence>
<dbReference type="VEuPathDB" id="FungiDB:SJAG_01772"/>
<dbReference type="HOGENOM" id="CLU_333219_0_0_1"/>
<keyword evidence="1" id="KW-0479">Metal-binding</keyword>
<dbReference type="RefSeq" id="XP_002173013.2">
    <property type="nucleotide sequence ID" value="XM_002172977.2"/>
</dbReference>
<dbReference type="InterPro" id="IPR001841">
    <property type="entry name" value="Znf_RING"/>
</dbReference>
<dbReference type="Pfam" id="PF17122">
    <property type="entry name" value="zf-C3H2C3"/>
    <property type="match status" value="1"/>
</dbReference>
<evidence type="ECO:0000256" key="2">
    <source>
        <dbReference type="ARBA" id="ARBA00022771"/>
    </source>
</evidence>
<feature type="domain" description="RING-type" evidence="5">
    <location>
        <begin position="783"/>
        <end position="817"/>
    </location>
</feature>
<dbReference type="InterPro" id="IPR036322">
    <property type="entry name" value="WD40_repeat_dom_sf"/>
</dbReference>
<evidence type="ECO:0000259" key="6">
    <source>
        <dbReference type="Pfam" id="PF23341"/>
    </source>
</evidence>
<evidence type="ECO:0000256" key="4">
    <source>
        <dbReference type="SAM" id="Coils"/>
    </source>
</evidence>
<dbReference type="PANTHER" id="PTHR23323:SF28">
    <property type="entry name" value="PEP5-LIKE ZINC FINGER PROTEIN C16A10.03C"/>
    <property type="match status" value="1"/>
</dbReference>
<reference evidence="7 8" key="1">
    <citation type="journal article" date="2011" name="Science">
        <title>Comparative functional genomics of the fission yeasts.</title>
        <authorList>
            <person name="Rhind N."/>
            <person name="Chen Z."/>
            <person name="Yassour M."/>
            <person name="Thompson D.A."/>
            <person name="Haas B.J."/>
            <person name="Habib N."/>
            <person name="Wapinski I."/>
            <person name="Roy S."/>
            <person name="Lin M.F."/>
            <person name="Heiman D.I."/>
            <person name="Young S.K."/>
            <person name="Furuya K."/>
            <person name="Guo Y."/>
            <person name="Pidoux A."/>
            <person name="Chen H.M."/>
            <person name="Robbertse B."/>
            <person name="Goldberg J.M."/>
            <person name="Aoki K."/>
            <person name="Bayne E.H."/>
            <person name="Berlin A.M."/>
            <person name="Desjardins C.A."/>
            <person name="Dobbs E."/>
            <person name="Dukaj L."/>
            <person name="Fan L."/>
            <person name="FitzGerald M.G."/>
            <person name="French C."/>
            <person name="Gujja S."/>
            <person name="Hansen K."/>
            <person name="Keifenheim D."/>
            <person name="Levin J.Z."/>
            <person name="Mosher R.A."/>
            <person name="Mueller C.A."/>
            <person name="Pfiffner J."/>
            <person name="Priest M."/>
            <person name="Russ C."/>
            <person name="Smialowska A."/>
            <person name="Swoboda P."/>
            <person name="Sykes S.M."/>
            <person name="Vaughn M."/>
            <person name="Vengrova S."/>
            <person name="Yoder R."/>
            <person name="Zeng Q."/>
            <person name="Allshire R."/>
            <person name="Baulcombe D."/>
            <person name="Birren B.W."/>
            <person name="Brown W."/>
            <person name="Ekwall K."/>
            <person name="Kellis M."/>
            <person name="Leatherwood J."/>
            <person name="Levin H."/>
            <person name="Margalit H."/>
            <person name="Martienssen R."/>
            <person name="Nieduszynski C.A."/>
            <person name="Spatafora J.W."/>
            <person name="Friedman N."/>
            <person name="Dalgaard J.Z."/>
            <person name="Baumann P."/>
            <person name="Niki H."/>
            <person name="Regev A."/>
            <person name="Nusbaum C."/>
        </authorList>
    </citation>
    <scope>NUCLEOTIDE SEQUENCE [LARGE SCALE GENOMIC DNA]</scope>
    <source>
        <strain evidence="8">yFS275 / FY16936</strain>
    </source>
</reference>
<keyword evidence="4" id="KW-0175">Coiled coil</keyword>
<dbReference type="SUPFAM" id="SSF50978">
    <property type="entry name" value="WD40 repeat-like"/>
    <property type="match status" value="1"/>
</dbReference>
<dbReference type="EMBL" id="KE651168">
    <property type="protein sequence ID" value="EEB06720.2"/>
    <property type="molecule type" value="Genomic_DNA"/>
</dbReference>
<evidence type="ECO:0000256" key="3">
    <source>
        <dbReference type="ARBA" id="ARBA00022833"/>
    </source>
</evidence>
<dbReference type="GO" id="GO:0008270">
    <property type="term" value="F:zinc ion binding"/>
    <property type="evidence" value="ECO:0007669"/>
    <property type="project" value="UniProtKB-KW"/>
</dbReference>
<dbReference type="AlphaFoldDB" id="B6JYV2"/>
<proteinExistence type="predicted"/>
<dbReference type="GO" id="GO:0006904">
    <property type="term" value="P:vesicle docking involved in exocytosis"/>
    <property type="evidence" value="ECO:0000318"/>
    <property type="project" value="GO_Central"/>
</dbReference>
<organism evidence="7 8">
    <name type="scientific">Schizosaccharomyces japonicus (strain yFS275 / FY16936)</name>
    <name type="common">Fission yeast</name>
    <dbReference type="NCBI Taxonomy" id="402676"/>
    <lineage>
        <taxon>Eukaryota</taxon>
        <taxon>Fungi</taxon>
        <taxon>Dikarya</taxon>
        <taxon>Ascomycota</taxon>
        <taxon>Taphrinomycotina</taxon>
        <taxon>Schizosaccharomycetes</taxon>
        <taxon>Schizosaccharomycetales</taxon>
        <taxon>Schizosaccharomycetaceae</taxon>
        <taxon>Schizosaccharomyces</taxon>
    </lineage>
</organism>
<dbReference type="STRING" id="402676.B6JYV2"/>
<dbReference type="PANTHER" id="PTHR23323">
    <property type="entry name" value="VACUOLAR PROTEIN SORTING-ASSOCIATED PROTEIN"/>
    <property type="match status" value="1"/>
</dbReference>
<evidence type="ECO:0000313" key="7">
    <source>
        <dbReference type="EMBL" id="EEB06720.2"/>
    </source>
</evidence>
<dbReference type="OMA" id="HRDCATE"/>
<dbReference type="GO" id="GO:0030897">
    <property type="term" value="C:HOPS complex"/>
    <property type="evidence" value="ECO:0000318"/>
    <property type="project" value="GO_Central"/>
</dbReference>
<feature type="domain" description="PEP5/VPS11 N-terminal" evidence="6">
    <location>
        <begin position="11"/>
        <end position="326"/>
    </location>
</feature>
<dbReference type="Pfam" id="PF23341">
    <property type="entry name" value="PEP5_VPS11_N"/>
    <property type="match status" value="1"/>
</dbReference>
<protein>
    <submittedName>
        <fullName evidence="7">Zinc finger protein Pep5/Vps11-like protein</fullName>
    </submittedName>
</protein>
<dbReference type="Proteomes" id="UP000001744">
    <property type="component" value="Unassembled WGS sequence"/>
</dbReference>
<gene>
    <name evidence="7" type="ORF">SJAG_01772</name>
</gene>
<accession>B6JYV2</accession>
<keyword evidence="3" id="KW-0862">Zinc</keyword>
<dbReference type="GO" id="GO:0030674">
    <property type="term" value="F:protein-macromolecule adaptor activity"/>
    <property type="evidence" value="ECO:0000318"/>
    <property type="project" value="GO_Central"/>
</dbReference>
<name>B6JYV2_SCHJY</name>
<dbReference type="eggNOG" id="KOG2114">
    <property type="taxonomic scope" value="Eukaryota"/>
</dbReference>
<evidence type="ECO:0000313" key="8">
    <source>
        <dbReference type="Proteomes" id="UP000001744"/>
    </source>
</evidence>
<feature type="coiled-coil region" evidence="4">
    <location>
        <begin position="752"/>
        <end position="779"/>
    </location>
</feature>
<dbReference type="Pfam" id="PF23356">
    <property type="entry name" value="TPR_PEP5_VPS11"/>
    <property type="match status" value="1"/>
</dbReference>
<dbReference type="InterPro" id="IPR057307">
    <property type="entry name" value="PEP5_VPS11_N"/>
</dbReference>
<dbReference type="InterPro" id="IPR057308">
    <property type="entry name" value="CHCR_PEP5_VPS11"/>
</dbReference>
<dbReference type="OrthoDB" id="26184at2759"/>
<dbReference type="GO" id="GO:0007032">
    <property type="term" value="P:endosome organization"/>
    <property type="evidence" value="ECO:0000318"/>
    <property type="project" value="GO_Central"/>
</dbReference>
<dbReference type="GeneID" id="7048202"/>
<dbReference type="GO" id="GO:0007033">
    <property type="term" value="P:vacuole organization"/>
    <property type="evidence" value="ECO:0000318"/>
    <property type="project" value="GO_Central"/>
</dbReference>
<dbReference type="JaponicusDB" id="SJAG_01772"/>